<dbReference type="InterPro" id="IPR011010">
    <property type="entry name" value="DNA_brk_join_enz"/>
</dbReference>
<dbReference type="Gene3D" id="1.10.443.10">
    <property type="entry name" value="Intergrase catalytic core"/>
    <property type="match status" value="1"/>
</dbReference>
<evidence type="ECO:0000313" key="3">
    <source>
        <dbReference type="Proteomes" id="UP000507470"/>
    </source>
</evidence>
<evidence type="ECO:0008006" key="4">
    <source>
        <dbReference type="Google" id="ProtNLM"/>
    </source>
</evidence>
<dbReference type="SUPFAM" id="SSF56349">
    <property type="entry name" value="DNA breaking-rejoining enzymes"/>
    <property type="match status" value="1"/>
</dbReference>
<accession>A0A6J8A1K2</accession>
<gene>
    <name evidence="2" type="ORF">MCOR_2309</name>
</gene>
<keyword evidence="3" id="KW-1185">Reference proteome</keyword>
<organism evidence="2 3">
    <name type="scientific">Mytilus coruscus</name>
    <name type="common">Sea mussel</name>
    <dbReference type="NCBI Taxonomy" id="42192"/>
    <lineage>
        <taxon>Eukaryota</taxon>
        <taxon>Metazoa</taxon>
        <taxon>Spiralia</taxon>
        <taxon>Lophotrochozoa</taxon>
        <taxon>Mollusca</taxon>
        <taxon>Bivalvia</taxon>
        <taxon>Autobranchia</taxon>
        <taxon>Pteriomorphia</taxon>
        <taxon>Mytilida</taxon>
        <taxon>Mytiloidea</taxon>
        <taxon>Mytilidae</taxon>
        <taxon>Mytilinae</taxon>
        <taxon>Mytilus</taxon>
    </lineage>
</organism>
<proteinExistence type="predicted"/>
<dbReference type="GO" id="GO:0006310">
    <property type="term" value="P:DNA recombination"/>
    <property type="evidence" value="ECO:0007669"/>
    <property type="project" value="UniProtKB-KW"/>
</dbReference>
<keyword evidence="1" id="KW-0233">DNA recombination</keyword>
<evidence type="ECO:0000256" key="1">
    <source>
        <dbReference type="ARBA" id="ARBA00023172"/>
    </source>
</evidence>
<dbReference type="AlphaFoldDB" id="A0A6J8A1K2"/>
<evidence type="ECO:0000313" key="2">
    <source>
        <dbReference type="EMBL" id="CAC5359468.1"/>
    </source>
</evidence>
<dbReference type="EMBL" id="CACVKT020000481">
    <property type="protein sequence ID" value="CAC5359468.1"/>
    <property type="molecule type" value="Genomic_DNA"/>
</dbReference>
<dbReference type="Proteomes" id="UP000507470">
    <property type="component" value="Unassembled WGS sequence"/>
</dbReference>
<dbReference type="PANTHER" id="PTHR34605">
    <property type="entry name" value="PHAGE_INTEGRASE DOMAIN-CONTAINING PROTEIN"/>
    <property type="match status" value="1"/>
</dbReference>
<dbReference type="InterPro" id="IPR052925">
    <property type="entry name" value="Phage_Integrase-like_Recomb"/>
</dbReference>
<dbReference type="GO" id="GO:0003677">
    <property type="term" value="F:DNA binding"/>
    <property type="evidence" value="ECO:0007669"/>
    <property type="project" value="InterPro"/>
</dbReference>
<dbReference type="GO" id="GO:0015074">
    <property type="term" value="P:DNA integration"/>
    <property type="evidence" value="ECO:0007669"/>
    <property type="project" value="InterPro"/>
</dbReference>
<protein>
    <recommendedName>
        <fullName evidence="4">Tyr recombinase domain-containing protein</fullName>
    </recommendedName>
</protein>
<dbReference type="PANTHER" id="PTHR34605:SF5">
    <property type="entry name" value="INTEGRASE_RECOMBINASE XERD HOMOLOG"/>
    <property type="match status" value="1"/>
</dbReference>
<sequence length="163" mass="18680">MSFDKDKQLTRNKVILEGNIAIVIFNWSKPVQMSNRIFKIPLVENNRSALCPLIAYRNMCKLIPAYGDSPAFLFPSKHKLVPVTYIDFQQYINEFIIEIGRNPRLFSTHSFRSWGATVAFKSKVTAELIQVHGDWASDAYKLYLQFSLSEKVSVAKAMAKFIP</sequence>
<reference evidence="2 3" key="1">
    <citation type="submission" date="2020-06" db="EMBL/GenBank/DDBJ databases">
        <authorList>
            <person name="Li R."/>
            <person name="Bekaert M."/>
        </authorList>
    </citation>
    <scope>NUCLEOTIDE SEQUENCE [LARGE SCALE GENOMIC DNA]</scope>
    <source>
        <strain evidence="3">wild</strain>
    </source>
</reference>
<dbReference type="InterPro" id="IPR013762">
    <property type="entry name" value="Integrase-like_cat_sf"/>
</dbReference>
<dbReference type="OrthoDB" id="6115741at2759"/>
<name>A0A6J8A1K2_MYTCO</name>